<dbReference type="InterPro" id="IPR043129">
    <property type="entry name" value="ATPase_NBD"/>
</dbReference>
<proteinExistence type="inferred from homology"/>
<dbReference type="SUPFAM" id="SSF53067">
    <property type="entry name" value="Actin-like ATPase domain"/>
    <property type="match status" value="1"/>
</dbReference>
<dbReference type="InterPro" id="IPR036388">
    <property type="entry name" value="WH-like_DNA-bd_sf"/>
</dbReference>
<dbReference type="InterPro" id="IPR036390">
    <property type="entry name" value="WH_DNA-bd_sf"/>
</dbReference>
<dbReference type="Gene3D" id="3.30.420.40">
    <property type="match status" value="2"/>
</dbReference>
<organism evidence="2 3">
    <name type="scientific">Sphingobacterium populi</name>
    <dbReference type="NCBI Taxonomy" id="1812824"/>
    <lineage>
        <taxon>Bacteria</taxon>
        <taxon>Pseudomonadati</taxon>
        <taxon>Bacteroidota</taxon>
        <taxon>Sphingobacteriia</taxon>
        <taxon>Sphingobacteriales</taxon>
        <taxon>Sphingobacteriaceae</taxon>
        <taxon>Sphingobacterium</taxon>
    </lineage>
</organism>
<comment type="caution">
    <text evidence="2">The sequence shown here is derived from an EMBL/GenBank/DDBJ whole genome shotgun (WGS) entry which is preliminary data.</text>
</comment>
<dbReference type="Pfam" id="PF00480">
    <property type="entry name" value="ROK"/>
    <property type="match status" value="1"/>
</dbReference>
<dbReference type="PANTHER" id="PTHR18964">
    <property type="entry name" value="ROK (REPRESSOR, ORF, KINASE) FAMILY"/>
    <property type="match status" value="1"/>
</dbReference>
<evidence type="ECO:0000313" key="2">
    <source>
        <dbReference type="EMBL" id="MFD2743112.1"/>
    </source>
</evidence>
<comment type="similarity">
    <text evidence="1">Belongs to the ROK (NagC/XylR) family.</text>
</comment>
<keyword evidence="3" id="KW-1185">Reference proteome</keyword>
<accession>A0ABW5UEJ8</accession>
<dbReference type="SUPFAM" id="SSF46785">
    <property type="entry name" value="Winged helix' DNA-binding domain"/>
    <property type="match status" value="1"/>
</dbReference>
<gene>
    <name evidence="2" type="ORF">ACFSQ6_06845</name>
</gene>
<evidence type="ECO:0000313" key="3">
    <source>
        <dbReference type="Proteomes" id="UP001597418"/>
    </source>
</evidence>
<protein>
    <submittedName>
        <fullName evidence="2">ROK family protein</fullName>
    </submittedName>
</protein>
<sequence length="379" mass="40868">MKSLCFAKMQAVADVAARAGKSIPNVTKTINELTELGVVLECGYAVSSGGRRPLQYRLNHQNLPNILSVSIDQYYTSVAIYDLSFEIVTPVQTIYNPVNNGNECLRATKAIITEVINNHSGSPIMAIGLTMPGFVDSATGQNHSYTADHPLFNLCKTIQDLSGIQTLMENDSTAIAIAEKNFGQAYRSQDILVVNLNWGVGLGMIIHDRLFKGHSGYAGEFSHIPLSDENTLCSCGKRGCLEVEASLSAAVSAAMQRLSQGEISSLQQTYSSKGLIHGDQLMDAANEGDQLAIETINKIAYMLGKGIATLIHIINPEYVVISGRGAKVGRILLPQIQSALLQYSIDRLSKHTTVLVSELTQAQLLGGACVAVEKAKWIV</sequence>
<dbReference type="EMBL" id="JBHUMB010000006">
    <property type="protein sequence ID" value="MFD2743112.1"/>
    <property type="molecule type" value="Genomic_DNA"/>
</dbReference>
<dbReference type="Gene3D" id="1.10.10.10">
    <property type="entry name" value="Winged helix-like DNA-binding domain superfamily/Winged helix DNA-binding domain"/>
    <property type="match status" value="1"/>
</dbReference>
<dbReference type="RefSeq" id="WP_197464901.1">
    <property type="nucleotide sequence ID" value="NZ_JBHUMB010000006.1"/>
</dbReference>
<reference evidence="3" key="1">
    <citation type="journal article" date="2019" name="Int. J. Syst. Evol. Microbiol.">
        <title>The Global Catalogue of Microorganisms (GCM) 10K type strain sequencing project: providing services to taxonomists for standard genome sequencing and annotation.</title>
        <authorList>
            <consortium name="The Broad Institute Genomics Platform"/>
            <consortium name="The Broad Institute Genome Sequencing Center for Infectious Disease"/>
            <person name="Wu L."/>
            <person name="Ma J."/>
        </authorList>
    </citation>
    <scope>NUCLEOTIDE SEQUENCE [LARGE SCALE GENOMIC DNA]</scope>
    <source>
        <strain evidence="3">KCTC 42247</strain>
    </source>
</reference>
<dbReference type="InterPro" id="IPR000600">
    <property type="entry name" value="ROK"/>
</dbReference>
<name>A0ABW5UEJ8_9SPHI</name>
<dbReference type="Proteomes" id="UP001597418">
    <property type="component" value="Unassembled WGS sequence"/>
</dbReference>
<evidence type="ECO:0000256" key="1">
    <source>
        <dbReference type="ARBA" id="ARBA00006479"/>
    </source>
</evidence>
<dbReference type="PANTHER" id="PTHR18964:SF149">
    <property type="entry name" value="BIFUNCTIONAL UDP-N-ACETYLGLUCOSAMINE 2-EPIMERASE_N-ACETYLMANNOSAMINE KINASE"/>
    <property type="match status" value="1"/>
</dbReference>